<dbReference type="Proteomes" id="UP000008743">
    <property type="component" value="Unassembled WGS sequence"/>
</dbReference>
<dbReference type="Gene3D" id="1.25.40.1040">
    <property type="match status" value="1"/>
</dbReference>
<feature type="region of interest" description="Disordered" evidence="4">
    <location>
        <begin position="716"/>
        <end position="787"/>
    </location>
</feature>
<sequence length="787" mass="88159">MATRGATRADRAEARIAEQPYDVDAWGVLLAETKNMTGDQVRDVFERFLKLFPTSGRHWKMYIEFEVRMGHPDKVEAIFQRCLLKVPAVDLWKTYVGYMRDTKRTLPDFREVMTQAYEFTLEHVGLDLNSTSIWLEYIDFLKSQDAAGNPHAEGMKMDRIRRTYQKAVVSPIAQVEDAWKGYDAYENGLNRITAKKLLAERSAAYMTARSSFKERKLILDTLPKNWMPVPVEGSARENQVASIWRRFINYEKSNPLKLEDPLALVSRVIYAYRQCLLSMPHHVHFWIDAVVYLETNEQIERAALLLKAGSELLPENLLLQLFYADFEERRGNAATVKEIFDNLIKAKQQEIDQKEQRAPVVKPAEATAAGDATDTAGQSEGNDDNANRELSLAYIHQMRFLRRTEGLKAARPLFITARKDPRTTHHLYVASAHMEYHHASTDIATKIFRAGFGAGKLKGDAGYSLAFLDFLASLNEDNTTRAAFEELVAQTDKSGARALLSKFLAFESENGSTAAIRSIDERIRTMYAADFDNKPVSIAALTAIDRFKFQDAFPCSDAVLASMDYARDPTSGTAARVPVGASSVAPLASEPKSRFPMPDTAAMTPLKVDATEFLQQHSFGPSGGAPAEFSSGPAFGRGASDPPAGPMTTYRFPVALLPPAIASLLLALPPPDSFSGPFVNEAEIMQLLPAVVHDGHHPQQQQQQQQQQQPFLTQQPGALQHRGPRRSRFEPIAPEQEMRRSTLLPRPAGAKRRFENDSDEEQGSGGEMSTADMDLYRHRQQRRLTQN</sequence>
<feature type="domain" description="Suppressor of forked" evidence="5">
    <location>
        <begin position="9"/>
        <end position="557"/>
    </location>
</feature>
<dbReference type="PANTHER" id="PTHR19980:SF0">
    <property type="entry name" value="CLEAVAGE STIMULATION FACTOR SUBUNIT 3"/>
    <property type="match status" value="1"/>
</dbReference>
<keyword evidence="7" id="KW-1185">Reference proteome</keyword>
<dbReference type="PhylomeDB" id="A0A0D2X0A7"/>
<dbReference type="InParanoid" id="A0A0D2X0A7"/>
<evidence type="ECO:0000256" key="1">
    <source>
        <dbReference type="ARBA" id="ARBA00004123"/>
    </source>
</evidence>
<dbReference type="InterPro" id="IPR008847">
    <property type="entry name" value="Suf"/>
</dbReference>
<dbReference type="FunCoup" id="A0A0D2X0A7">
    <property type="interactions" value="719"/>
</dbReference>
<dbReference type="STRING" id="595528.A0A0D2X0A7"/>
<dbReference type="SUPFAM" id="SSF48452">
    <property type="entry name" value="TPR-like"/>
    <property type="match status" value="2"/>
</dbReference>
<name>A0A0D2X0A7_CAPO3</name>
<evidence type="ECO:0000313" key="6">
    <source>
        <dbReference type="EMBL" id="KJE88729.1"/>
    </source>
</evidence>
<keyword evidence="3" id="KW-0539">Nucleus</keyword>
<protein>
    <recommendedName>
        <fullName evidence="5">Suppressor of forked domain-containing protein</fullName>
    </recommendedName>
</protein>
<dbReference type="OrthoDB" id="26282at2759"/>
<evidence type="ECO:0000256" key="2">
    <source>
        <dbReference type="ARBA" id="ARBA00022737"/>
    </source>
</evidence>
<feature type="compositionally biased region" description="Low complexity" evidence="4">
    <location>
        <begin position="366"/>
        <end position="377"/>
    </location>
</feature>
<dbReference type="GO" id="GO:0031124">
    <property type="term" value="P:mRNA 3'-end processing"/>
    <property type="evidence" value="ECO:0007669"/>
    <property type="project" value="InterPro"/>
</dbReference>
<dbReference type="eggNOG" id="KOG1914">
    <property type="taxonomic scope" value="Eukaryota"/>
</dbReference>
<dbReference type="InterPro" id="IPR011990">
    <property type="entry name" value="TPR-like_helical_dom_sf"/>
</dbReference>
<keyword evidence="2" id="KW-0677">Repeat</keyword>
<dbReference type="SMART" id="SM00386">
    <property type="entry name" value="HAT"/>
    <property type="match status" value="8"/>
</dbReference>
<evidence type="ECO:0000256" key="3">
    <source>
        <dbReference type="ARBA" id="ARBA00023242"/>
    </source>
</evidence>
<feature type="region of interest" description="Disordered" evidence="4">
    <location>
        <begin position="616"/>
        <end position="642"/>
    </location>
</feature>
<dbReference type="Pfam" id="PF05843">
    <property type="entry name" value="Suf"/>
    <property type="match status" value="1"/>
</dbReference>
<organism evidence="6 7">
    <name type="scientific">Capsaspora owczarzaki (strain ATCC 30864)</name>
    <dbReference type="NCBI Taxonomy" id="595528"/>
    <lineage>
        <taxon>Eukaryota</taxon>
        <taxon>Filasterea</taxon>
        <taxon>Capsaspora</taxon>
    </lineage>
</organism>
<dbReference type="GO" id="GO:0003729">
    <property type="term" value="F:mRNA binding"/>
    <property type="evidence" value="ECO:0007669"/>
    <property type="project" value="TreeGrafter"/>
</dbReference>
<reference evidence="7" key="1">
    <citation type="submission" date="2011-02" db="EMBL/GenBank/DDBJ databases">
        <title>The Genome Sequence of Capsaspora owczarzaki ATCC 30864.</title>
        <authorList>
            <person name="Russ C."/>
            <person name="Cuomo C."/>
            <person name="Burger G."/>
            <person name="Gray M.W."/>
            <person name="Holland P.W.H."/>
            <person name="King N."/>
            <person name="Lang F.B.F."/>
            <person name="Roger A.J."/>
            <person name="Ruiz-Trillo I."/>
            <person name="Young S.K."/>
            <person name="Zeng Q."/>
            <person name="Gargeya S."/>
            <person name="Alvarado L."/>
            <person name="Berlin A."/>
            <person name="Chapman S.B."/>
            <person name="Chen Z."/>
            <person name="Freedman E."/>
            <person name="Gellesch M."/>
            <person name="Goldberg J."/>
            <person name="Griggs A."/>
            <person name="Gujja S."/>
            <person name="Heilman E."/>
            <person name="Heiman D."/>
            <person name="Howarth C."/>
            <person name="Mehta T."/>
            <person name="Neiman D."/>
            <person name="Pearson M."/>
            <person name="Roberts A."/>
            <person name="Saif S."/>
            <person name="Shea T."/>
            <person name="Shenoy N."/>
            <person name="Sisk P."/>
            <person name="Stolte C."/>
            <person name="Sykes S."/>
            <person name="White J."/>
            <person name="Yandava C."/>
            <person name="Haas B."/>
            <person name="Nusbaum C."/>
            <person name="Birren B."/>
        </authorList>
    </citation>
    <scope>NUCLEOTIDE SEQUENCE</scope>
    <source>
        <strain evidence="7">ATCC 30864</strain>
    </source>
</reference>
<evidence type="ECO:0000256" key="4">
    <source>
        <dbReference type="SAM" id="MobiDB-lite"/>
    </source>
</evidence>
<dbReference type="PANTHER" id="PTHR19980">
    <property type="entry name" value="RNA CLEAVAGE STIMULATION FACTOR"/>
    <property type="match status" value="1"/>
</dbReference>
<feature type="region of interest" description="Disordered" evidence="4">
    <location>
        <begin position="351"/>
        <end position="385"/>
    </location>
</feature>
<dbReference type="InterPro" id="IPR045243">
    <property type="entry name" value="Rna14-like"/>
</dbReference>
<proteinExistence type="predicted"/>
<accession>A0A0D2X0A7</accession>
<feature type="compositionally biased region" description="Basic residues" evidence="4">
    <location>
        <begin position="778"/>
        <end position="787"/>
    </location>
</feature>
<evidence type="ECO:0000259" key="5">
    <source>
        <dbReference type="Pfam" id="PF05843"/>
    </source>
</evidence>
<dbReference type="InterPro" id="IPR003107">
    <property type="entry name" value="HAT"/>
</dbReference>
<dbReference type="EMBL" id="KE346360">
    <property type="protein sequence ID" value="KJE88729.1"/>
    <property type="molecule type" value="Genomic_DNA"/>
</dbReference>
<comment type="subcellular location">
    <subcellularLocation>
        <location evidence="1">Nucleus</location>
    </subcellularLocation>
</comment>
<dbReference type="AlphaFoldDB" id="A0A0D2X0A7"/>
<dbReference type="RefSeq" id="XP_004365194.2">
    <property type="nucleotide sequence ID" value="XM_004365137.2"/>
</dbReference>
<gene>
    <name evidence="6" type="ORF">CAOG_000323</name>
</gene>
<evidence type="ECO:0000313" key="7">
    <source>
        <dbReference type="Proteomes" id="UP000008743"/>
    </source>
</evidence>
<dbReference type="GO" id="GO:0005634">
    <property type="term" value="C:nucleus"/>
    <property type="evidence" value="ECO:0007669"/>
    <property type="project" value="UniProtKB-SubCell"/>
</dbReference>